<dbReference type="Proteomes" id="UP001229025">
    <property type="component" value="Unassembled WGS sequence"/>
</dbReference>
<evidence type="ECO:0000256" key="8">
    <source>
        <dbReference type="ARBA" id="ARBA00022946"/>
    </source>
</evidence>
<dbReference type="InterPro" id="IPR005814">
    <property type="entry name" value="Aminotrans_3"/>
</dbReference>
<evidence type="ECO:0000256" key="5">
    <source>
        <dbReference type="ARBA" id="ARBA00022576"/>
    </source>
</evidence>
<proteinExistence type="inferred from homology"/>
<evidence type="ECO:0000256" key="7">
    <source>
        <dbReference type="ARBA" id="ARBA00022898"/>
    </source>
</evidence>
<keyword evidence="10" id="KW-1185">Reference proteome</keyword>
<dbReference type="PROSITE" id="PS00600">
    <property type="entry name" value="AA_TRANSFER_CLASS_3"/>
    <property type="match status" value="1"/>
</dbReference>
<dbReference type="RefSeq" id="WP_284727707.1">
    <property type="nucleotide sequence ID" value="NZ_JASCSA010000062.1"/>
</dbReference>
<reference evidence="10" key="1">
    <citation type="submission" date="2023-07" db="EMBL/GenBank/DDBJ databases">
        <title>Genome-based characterization of strain KMM 296 and proposal for reclassification of Cobetia litoralis and Cobetia pacifica, and emended description of the species Cobetia amphilecti and Cobetia marina.</title>
        <authorList>
            <person name="Balabanova L."/>
            <person name="Nedashkovskaya O."/>
        </authorList>
    </citation>
    <scope>NUCLEOTIDE SEQUENCE [LARGE SCALE GENOMIC DNA]</scope>
    <source>
        <strain evidence="10">NRIC 0815</strain>
    </source>
</reference>
<name>A0ABT6UU13_9GAMM</name>
<dbReference type="Gene3D" id="3.90.1150.10">
    <property type="entry name" value="Aspartate Aminotransferase, domain 1"/>
    <property type="match status" value="1"/>
</dbReference>
<evidence type="ECO:0000313" key="9">
    <source>
        <dbReference type="EMBL" id="MDI5886196.1"/>
    </source>
</evidence>
<dbReference type="InterPro" id="IPR049704">
    <property type="entry name" value="Aminotrans_3_PPA_site"/>
</dbReference>
<sequence>GFLKPAVELLQSRGGLFISDEVQPGFGRTGQGMWGFSRHGVTPDVVTMGKPMGNGFPMSGLAAREELLAVLNADVGYFNTFGGSPVAVAAGTAVLDVIAEEDLMANAERQGEYFKRQLQDIQARFEEVSDVRGAGLFLGLDLCDPTRDGAPDAQRTTALINDLKRNGVLI</sequence>
<dbReference type="EMBL" id="JASCSA010000062">
    <property type="protein sequence ID" value="MDI5886196.1"/>
    <property type="molecule type" value="Genomic_DNA"/>
</dbReference>
<evidence type="ECO:0000256" key="3">
    <source>
        <dbReference type="ARBA" id="ARBA00011881"/>
    </source>
</evidence>
<dbReference type="Gene3D" id="3.40.640.10">
    <property type="entry name" value="Type I PLP-dependent aspartate aminotransferase-like (Major domain)"/>
    <property type="match status" value="1"/>
</dbReference>
<evidence type="ECO:0000256" key="4">
    <source>
        <dbReference type="ARBA" id="ARBA00013049"/>
    </source>
</evidence>
<feature type="non-terminal residue" evidence="9">
    <location>
        <position position="1"/>
    </location>
</feature>
<organism evidence="9 10">
    <name type="scientific">Cobetia amphilecti</name>
    <dbReference type="NCBI Taxonomy" id="1055104"/>
    <lineage>
        <taxon>Bacteria</taxon>
        <taxon>Pseudomonadati</taxon>
        <taxon>Pseudomonadota</taxon>
        <taxon>Gammaproteobacteria</taxon>
        <taxon>Oceanospirillales</taxon>
        <taxon>Halomonadaceae</taxon>
        <taxon>Cobetia</taxon>
    </lineage>
</organism>
<dbReference type="InterPro" id="IPR015421">
    <property type="entry name" value="PyrdxlP-dep_Trfase_major"/>
</dbReference>
<gene>
    <name evidence="9" type="ORF">QLT01_17805</name>
</gene>
<evidence type="ECO:0000256" key="1">
    <source>
        <dbReference type="ARBA" id="ARBA00001933"/>
    </source>
</evidence>
<keyword evidence="6" id="KW-0808">Transferase</keyword>
<dbReference type="GO" id="GO:0008483">
    <property type="term" value="F:transaminase activity"/>
    <property type="evidence" value="ECO:0007669"/>
    <property type="project" value="UniProtKB-KW"/>
</dbReference>
<keyword evidence="5 9" id="KW-0032">Aminotransferase</keyword>
<dbReference type="PANTHER" id="PTHR45688">
    <property type="match status" value="1"/>
</dbReference>
<accession>A0ABT6UU13</accession>
<evidence type="ECO:0000313" key="10">
    <source>
        <dbReference type="Proteomes" id="UP001229025"/>
    </source>
</evidence>
<comment type="similarity">
    <text evidence="2">Belongs to the class-III pyridoxal-phosphate-dependent aminotransferase family.</text>
</comment>
<evidence type="ECO:0000256" key="2">
    <source>
        <dbReference type="ARBA" id="ARBA00008954"/>
    </source>
</evidence>
<dbReference type="InterPro" id="IPR015422">
    <property type="entry name" value="PyrdxlP-dep_Trfase_small"/>
</dbReference>
<comment type="cofactor">
    <cofactor evidence="1">
        <name>pyridoxal 5'-phosphate</name>
        <dbReference type="ChEBI" id="CHEBI:597326"/>
    </cofactor>
</comment>
<dbReference type="EC" id="2.6.1.44" evidence="4"/>
<protein>
    <recommendedName>
        <fullName evidence="4">alanine--glyoxylate transaminase</fullName>
        <ecNumber evidence="4">2.6.1.44</ecNumber>
    </recommendedName>
</protein>
<keyword evidence="7" id="KW-0663">Pyridoxal phosphate</keyword>
<dbReference type="SUPFAM" id="SSF53383">
    <property type="entry name" value="PLP-dependent transferases"/>
    <property type="match status" value="1"/>
</dbReference>
<dbReference type="PANTHER" id="PTHR45688:SF3">
    <property type="entry name" value="ALANINE--GLYOXYLATE AMINOTRANSFERASE 2, MITOCHONDRIAL"/>
    <property type="match status" value="1"/>
</dbReference>
<evidence type="ECO:0000256" key="6">
    <source>
        <dbReference type="ARBA" id="ARBA00022679"/>
    </source>
</evidence>
<dbReference type="Pfam" id="PF00202">
    <property type="entry name" value="Aminotran_3"/>
    <property type="match status" value="1"/>
</dbReference>
<keyword evidence="8" id="KW-0809">Transit peptide</keyword>
<comment type="caution">
    <text evidence="9">The sequence shown here is derived from an EMBL/GenBank/DDBJ whole genome shotgun (WGS) entry which is preliminary data.</text>
</comment>
<feature type="non-terminal residue" evidence="9">
    <location>
        <position position="170"/>
    </location>
</feature>
<dbReference type="InterPro" id="IPR015424">
    <property type="entry name" value="PyrdxlP-dep_Trfase"/>
</dbReference>
<comment type="subunit">
    <text evidence="3">Homotetramer.</text>
</comment>